<comment type="subcellular location">
    <subcellularLocation>
        <location evidence="1">Cell inner membrane</location>
        <topology evidence="1">Single-pass membrane protein</topology>
    </subcellularLocation>
</comment>
<proteinExistence type="inferred from homology"/>
<gene>
    <name evidence="13" type="primary">gspH</name>
    <name evidence="13" type="ORF">EQU24_05120</name>
</gene>
<dbReference type="NCBIfam" id="TIGR02532">
    <property type="entry name" value="IV_pilin_GFxxxE"/>
    <property type="match status" value="1"/>
</dbReference>
<comment type="similarity">
    <text evidence="9">Belongs to the GSP H family.</text>
</comment>
<sequence length="151" mass="16699">MVAISRANRGFTMIELAVVLFIMVLAFGAVGISISSGNDATTIKTAARDMISALRYARGQALMLGEETTVTIDFGDNTYYISTRDKVYQIPQNIQVRLVTAESEYSRDGRASVRFFGDGSSTGGRLTMELDQWVWRIEINWLTGLIDLTDA</sequence>
<evidence type="ECO:0000256" key="9">
    <source>
        <dbReference type="ARBA" id="ARBA00025772"/>
    </source>
</evidence>
<dbReference type="Pfam" id="PF07963">
    <property type="entry name" value="N_methyl"/>
    <property type="match status" value="1"/>
</dbReference>
<evidence type="ECO:0000256" key="8">
    <source>
        <dbReference type="ARBA" id="ARBA00023136"/>
    </source>
</evidence>
<dbReference type="KEGG" id="mbur:EQU24_05120"/>
<dbReference type="InterPro" id="IPR045584">
    <property type="entry name" value="Pilin-like"/>
</dbReference>
<evidence type="ECO:0000313" key="14">
    <source>
        <dbReference type="Proteomes" id="UP000305881"/>
    </source>
</evidence>
<evidence type="ECO:0000313" key="13">
    <source>
        <dbReference type="EMBL" id="QCW81696.1"/>
    </source>
</evidence>
<evidence type="ECO:0000256" key="6">
    <source>
        <dbReference type="ARBA" id="ARBA00022692"/>
    </source>
</evidence>
<keyword evidence="7 11" id="KW-1133">Transmembrane helix</keyword>
<accession>A0A4P9UQ38</accession>
<evidence type="ECO:0000256" key="10">
    <source>
        <dbReference type="ARBA" id="ARBA00030775"/>
    </source>
</evidence>
<dbReference type="OrthoDB" id="8481584at2"/>
<reference evidence="14" key="1">
    <citation type="journal article" date="2019" name="J. Bacteriol.">
        <title>A Mutagenic Screen Identifies a TonB-Dependent Receptor Required for the Lanthanide Metal Switch in the Type I Methanotroph 'Methylotuvimicrobium buryatense' 5GB1C.</title>
        <authorList>
            <person name="Groom J.D."/>
            <person name="Ford S.M."/>
            <person name="Pesesky M.W."/>
            <person name="Lidstrom M.E."/>
        </authorList>
    </citation>
    <scope>NUCLEOTIDE SEQUENCE [LARGE SCALE GENOMIC DNA]</scope>
    <source>
        <strain evidence="14">5GB1C</strain>
    </source>
</reference>
<feature type="domain" description="General secretion pathway GspH" evidence="12">
    <location>
        <begin position="46"/>
        <end position="142"/>
    </location>
</feature>
<keyword evidence="5" id="KW-0997">Cell inner membrane</keyword>
<name>A0A4P9UQ38_METBY</name>
<dbReference type="EMBL" id="CP035467">
    <property type="protein sequence ID" value="QCW81696.1"/>
    <property type="molecule type" value="Genomic_DNA"/>
</dbReference>
<dbReference type="GO" id="GO:0015627">
    <property type="term" value="C:type II protein secretion system complex"/>
    <property type="evidence" value="ECO:0007669"/>
    <property type="project" value="InterPro"/>
</dbReference>
<dbReference type="InterPro" id="IPR022346">
    <property type="entry name" value="T2SS_GspH"/>
</dbReference>
<evidence type="ECO:0000256" key="2">
    <source>
        <dbReference type="ARBA" id="ARBA00021549"/>
    </source>
</evidence>
<protein>
    <recommendedName>
        <fullName evidence="2">Type II secretion system protein H</fullName>
    </recommendedName>
    <alternativeName>
        <fullName evidence="10">General secretion pathway protein H</fullName>
    </alternativeName>
</protein>
<keyword evidence="6 11" id="KW-0812">Transmembrane</keyword>
<dbReference type="SUPFAM" id="SSF54523">
    <property type="entry name" value="Pili subunits"/>
    <property type="match status" value="1"/>
</dbReference>
<organism evidence="13 14">
    <name type="scientific">Methylotuvimicrobium buryatense</name>
    <name type="common">Methylomicrobium buryatense</name>
    <dbReference type="NCBI Taxonomy" id="95641"/>
    <lineage>
        <taxon>Bacteria</taxon>
        <taxon>Pseudomonadati</taxon>
        <taxon>Pseudomonadota</taxon>
        <taxon>Gammaproteobacteria</taxon>
        <taxon>Methylococcales</taxon>
        <taxon>Methylococcaceae</taxon>
        <taxon>Methylotuvimicrobium</taxon>
    </lineage>
</organism>
<dbReference type="GO" id="GO:0005886">
    <property type="term" value="C:plasma membrane"/>
    <property type="evidence" value="ECO:0007669"/>
    <property type="project" value="UniProtKB-SubCell"/>
</dbReference>
<evidence type="ECO:0000256" key="3">
    <source>
        <dbReference type="ARBA" id="ARBA00022475"/>
    </source>
</evidence>
<keyword evidence="8 11" id="KW-0472">Membrane</keyword>
<keyword evidence="3" id="KW-1003">Cell membrane</keyword>
<evidence type="ECO:0000256" key="7">
    <source>
        <dbReference type="ARBA" id="ARBA00022989"/>
    </source>
</evidence>
<dbReference type="Pfam" id="PF12019">
    <property type="entry name" value="GspH"/>
    <property type="match status" value="1"/>
</dbReference>
<dbReference type="STRING" id="675511.GCA_000341735_01986"/>
<evidence type="ECO:0000256" key="5">
    <source>
        <dbReference type="ARBA" id="ARBA00022519"/>
    </source>
</evidence>
<evidence type="ECO:0000256" key="11">
    <source>
        <dbReference type="SAM" id="Phobius"/>
    </source>
</evidence>
<dbReference type="Proteomes" id="UP000305881">
    <property type="component" value="Chromosome"/>
</dbReference>
<keyword evidence="14" id="KW-1185">Reference proteome</keyword>
<evidence type="ECO:0000259" key="12">
    <source>
        <dbReference type="Pfam" id="PF12019"/>
    </source>
</evidence>
<dbReference type="GO" id="GO:0015628">
    <property type="term" value="P:protein secretion by the type II secretion system"/>
    <property type="evidence" value="ECO:0007669"/>
    <property type="project" value="InterPro"/>
</dbReference>
<dbReference type="AlphaFoldDB" id="A0A4P9UQ38"/>
<keyword evidence="4" id="KW-0488">Methylation</keyword>
<dbReference type="RefSeq" id="WP_026130133.1">
    <property type="nucleotide sequence ID" value="NZ_CP035467.1"/>
</dbReference>
<evidence type="ECO:0000256" key="1">
    <source>
        <dbReference type="ARBA" id="ARBA00004377"/>
    </source>
</evidence>
<feature type="transmembrane region" description="Helical" evidence="11">
    <location>
        <begin position="12"/>
        <end position="34"/>
    </location>
</feature>
<dbReference type="InterPro" id="IPR012902">
    <property type="entry name" value="N_methyl_site"/>
</dbReference>
<evidence type="ECO:0000256" key="4">
    <source>
        <dbReference type="ARBA" id="ARBA00022481"/>
    </source>
</evidence>